<dbReference type="SUPFAM" id="SSF51905">
    <property type="entry name" value="FAD/NAD(P)-binding domain"/>
    <property type="match status" value="1"/>
</dbReference>
<evidence type="ECO:0000259" key="2">
    <source>
        <dbReference type="Pfam" id="PF01266"/>
    </source>
</evidence>
<dbReference type="Gene3D" id="3.50.50.60">
    <property type="entry name" value="FAD/NAD(P)-binding domain"/>
    <property type="match status" value="1"/>
</dbReference>
<gene>
    <name evidence="3" type="ORF">NF556_07745</name>
</gene>
<name>A0ABY4YZ40_9MICO</name>
<dbReference type="PANTHER" id="PTHR13847:SF289">
    <property type="entry name" value="GLYCINE OXIDASE"/>
    <property type="match status" value="1"/>
</dbReference>
<protein>
    <submittedName>
        <fullName evidence="3">FAD-binding oxidoreductase</fullName>
    </submittedName>
</protein>
<dbReference type="Pfam" id="PF01266">
    <property type="entry name" value="DAO"/>
    <property type="match status" value="1"/>
</dbReference>
<evidence type="ECO:0000256" key="1">
    <source>
        <dbReference type="ARBA" id="ARBA00023002"/>
    </source>
</evidence>
<dbReference type="Gene3D" id="3.30.9.10">
    <property type="entry name" value="D-Amino Acid Oxidase, subunit A, domain 2"/>
    <property type="match status" value="1"/>
</dbReference>
<reference evidence="3" key="1">
    <citation type="submission" date="2022-06" db="EMBL/GenBank/DDBJ databases">
        <title>Ornithinimicrobium HY1793.</title>
        <authorList>
            <person name="Huang Y."/>
        </authorList>
    </citation>
    <scope>NUCLEOTIDE SEQUENCE</scope>
    <source>
        <strain evidence="3">HY1793</strain>
    </source>
</reference>
<dbReference type="InterPro" id="IPR036188">
    <property type="entry name" value="FAD/NAD-bd_sf"/>
</dbReference>
<keyword evidence="4" id="KW-1185">Reference proteome</keyword>
<accession>A0ABY4YZ40</accession>
<dbReference type="PANTHER" id="PTHR13847">
    <property type="entry name" value="SARCOSINE DEHYDROGENASE-RELATED"/>
    <property type="match status" value="1"/>
</dbReference>
<dbReference type="EMBL" id="CP099489">
    <property type="protein sequence ID" value="USQ81530.1"/>
    <property type="molecule type" value="Genomic_DNA"/>
</dbReference>
<evidence type="ECO:0000313" key="3">
    <source>
        <dbReference type="EMBL" id="USQ81530.1"/>
    </source>
</evidence>
<proteinExistence type="predicted"/>
<dbReference type="RefSeq" id="WP_252595047.1">
    <property type="nucleotide sequence ID" value="NZ_CP099489.1"/>
</dbReference>
<feature type="domain" description="FAD dependent oxidoreductase" evidence="2">
    <location>
        <begin position="3"/>
        <end position="347"/>
    </location>
</feature>
<keyword evidence="1" id="KW-0560">Oxidoreductase</keyword>
<organism evidence="3 4">
    <name type="scientific">Ornithinimicrobium faecis</name>
    <dbReference type="NCBI Taxonomy" id="2934158"/>
    <lineage>
        <taxon>Bacteria</taxon>
        <taxon>Bacillati</taxon>
        <taxon>Actinomycetota</taxon>
        <taxon>Actinomycetes</taxon>
        <taxon>Micrococcales</taxon>
        <taxon>Ornithinimicrobiaceae</taxon>
        <taxon>Ornithinimicrobium</taxon>
    </lineage>
</organism>
<evidence type="ECO:0000313" key="4">
    <source>
        <dbReference type="Proteomes" id="UP001056455"/>
    </source>
</evidence>
<sequence length="384" mass="40902">MQIVVLGAGVVGTSIATRLAQRGAAVTLIDQGIPGTGTSSTSFAWINANGKEPESYYDLNLAGLTAHRELASNEEWLRPGGHVEIAVDEAHVRHLRGRMERLTARGYAVEEISADRARELLPDVIVPERVDTIAHFPQEAYCFPLLYLARMLAEGRAAGVSLRENTRVTALDATGAGAIATLDDGSVLRADAVVSAVGRRTSELVELAGATLPMASFTEPGDVTVGHLLRTIPLPVRLSRVLTTPWLNVRPDGGGRLLLQALDLDATADPSAVPAPDSALARDYLERLRAVVRNTDAAAIAEVVVGQRVMPADGFTVAGRLPEAPWLYAVATHSGVTLAPFLGTAVTNELFGEDEPLLADFRPSRFTDGHQIAAPRTPRKPGEQ</sequence>
<dbReference type="Proteomes" id="UP001056455">
    <property type="component" value="Chromosome"/>
</dbReference>
<dbReference type="InterPro" id="IPR006076">
    <property type="entry name" value="FAD-dep_OxRdtase"/>
</dbReference>